<proteinExistence type="predicted"/>
<dbReference type="PANTHER" id="PTHR32096:SF18">
    <property type="entry name" value="DISEASE RESISTANCE PROTEIN RRS1B-RELATED"/>
    <property type="match status" value="1"/>
</dbReference>
<dbReference type="Proteomes" id="UP001604277">
    <property type="component" value="Unassembled WGS sequence"/>
</dbReference>
<evidence type="ECO:0000313" key="9">
    <source>
        <dbReference type="Proteomes" id="UP001604277"/>
    </source>
</evidence>
<feature type="domain" description="WRKY" evidence="7">
    <location>
        <begin position="69"/>
        <end position="135"/>
    </location>
</feature>
<feature type="region of interest" description="Disordered" evidence="6">
    <location>
        <begin position="30"/>
        <end position="52"/>
    </location>
</feature>
<dbReference type="AlphaFoldDB" id="A0ABD1VD22"/>
<dbReference type="InterPro" id="IPR044810">
    <property type="entry name" value="WRKY_plant"/>
</dbReference>
<dbReference type="SMART" id="SM00774">
    <property type="entry name" value="WRKY"/>
    <property type="match status" value="1"/>
</dbReference>
<sequence length="257" mass="29454">MMDLSRNGECVFGTVMKNPGRKVRQLMDDLHSTNSESKISKTETQASKKRGMAQRVVMAVKIEENDKKKKSEATPDCWSWRKYGQKPIKGSPHPRGYYKCSTSKGCSAKKQVEKCRTDASMLIITYTSTHNHPAPDHSSTYHKEEQKENLVPVLTDAQPTTQRELKQQETPVTNDENHFHNSQSPCQTNPSTQNQEMPNVLNNIEDPKPYCHSITLSAPKTEENDFYDELEELPTSSYFTTFMRENFFEERILVNPS</sequence>
<keyword evidence="2" id="KW-0805">Transcription regulation</keyword>
<evidence type="ECO:0000256" key="2">
    <source>
        <dbReference type="ARBA" id="ARBA00023015"/>
    </source>
</evidence>
<dbReference type="EMBL" id="JBFOLJ010000005">
    <property type="protein sequence ID" value="KAL2535231.1"/>
    <property type="molecule type" value="Genomic_DNA"/>
</dbReference>
<comment type="caution">
    <text evidence="8">The sequence shown here is derived from an EMBL/GenBank/DDBJ whole genome shotgun (WGS) entry which is preliminary data.</text>
</comment>
<evidence type="ECO:0000256" key="6">
    <source>
        <dbReference type="SAM" id="MobiDB-lite"/>
    </source>
</evidence>
<organism evidence="8 9">
    <name type="scientific">Forsythia ovata</name>
    <dbReference type="NCBI Taxonomy" id="205694"/>
    <lineage>
        <taxon>Eukaryota</taxon>
        <taxon>Viridiplantae</taxon>
        <taxon>Streptophyta</taxon>
        <taxon>Embryophyta</taxon>
        <taxon>Tracheophyta</taxon>
        <taxon>Spermatophyta</taxon>
        <taxon>Magnoliopsida</taxon>
        <taxon>eudicotyledons</taxon>
        <taxon>Gunneridae</taxon>
        <taxon>Pentapetalae</taxon>
        <taxon>asterids</taxon>
        <taxon>lamiids</taxon>
        <taxon>Lamiales</taxon>
        <taxon>Oleaceae</taxon>
        <taxon>Forsythieae</taxon>
        <taxon>Forsythia</taxon>
    </lineage>
</organism>
<dbReference type="InterPro" id="IPR036576">
    <property type="entry name" value="WRKY_dom_sf"/>
</dbReference>
<dbReference type="PROSITE" id="PS50811">
    <property type="entry name" value="WRKY"/>
    <property type="match status" value="1"/>
</dbReference>
<dbReference type="Gene3D" id="2.20.25.80">
    <property type="entry name" value="WRKY domain"/>
    <property type="match status" value="1"/>
</dbReference>
<dbReference type="GO" id="GO:0005634">
    <property type="term" value="C:nucleus"/>
    <property type="evidence" value="ECO:0007669"/>
    <property type="project" value="UniProtKB-SubCell"/>
</dbReference>
<reference evidence="9" key="1">
    <citation type="submission" date="2024-07" db="EMBL/GenBank/DDBJ databases">
        <title>Two chromosome-level genome assemblies of Korean endemic species Abeliophyllum distichum and Forsythia ovata (Oleaceae).</title>
        <authorList>
            <person name="Jang H."/>
        </authorList>
    </citation>
    <scope>NUCLEOTIDE SEQUENCE [LARGE SCALE GENOMIC DNA]</scope>
</reference>
<keyword evidence="4" id="KW-0804">Transcription</keyword>
<dbReference type="Pfam" id="PF03106">
    <property type="entry name" value="WRKY"/>
    <property type="match status" value="1"/>
</dbReference>
<protein>
    <submittedName>
        <fullName evidence="8">WRKY transcription factor 22</fullName>
    </submittedName>
</protein>
<evidence type="ECO:0000259" key="7">
    <source>
        <dbReference type="PROSITE" id="PS50811"/>
    </source>
</evidence>
<accession>A0ABD1VD22</accession>
<evidence type="ECO:0000256" key="5">
    <source>
        <dbReference type="ARBA" id="ARBA00023242"/>
    </source>
</evidence>
<evidence type="ECO:0000313" key="8">
    <source>
        <dbReference type="EMBL" id="KAL2535231.1"/>
    </source>
</evidence>
<keyword evidence="9" id="KW-1185">Reference proteome</keyword>
<name>A0ABD1VD22_9LAMI</name>
<dbReference type="GO" id="GO:0003677">
    <property type="term" value="F:DNA binding"/>
    <property type="evidence" value="ECO:0007669"/>
    <property type="project" value="UniProtKB-KW"/>
</dbReference>
<evidence type="ECO:0000256" key="4">
    <source>
        <dbReference type="ARBA" id="ARBA00023163"/>
    </source>
</evidence>
<keyword evidence="3" id="KW-0238">DNA-binding</keyword>
<comment type="subcellular location">
    <subcellularLocation>
        <location evidence="1">Nucleus</location>
    </subcellularLocation>
</comment>
<dbReference type="InterPro" id="IPR003657">
    <property type="entry name" value="WRKY_dom"/>
</dbReference>
<feature type="region of interest" description="Disordered" evidence="6">
    <location>
        <begin position="171"/>
        <end position="196"/>
    </location>
</feature>
<evidence type="ECO:0000256" key="3">
    <source>
        <dbReference type="ARBA" id="ARBA00023125"/>
    </source>
</evidence>
<feature type="compositionally biased region" description="Polar residues" evidence="6">
    <location>
        <begin position="32"/>
        <end position="45"/>
    </location>
</feature>
<keyword evidence="5" id="KW-0539">Nucleus</keyword>
<dbReference type="PANTHER" id="PTHR32096">
    <property type="entry name" value="WRKY TRANSCRIPTION FACTOR 30-RELATED-RELATED"/>
    <property type="match status" value="1"/>
</dbReference>
<dbReference type="SUPFAM" id="SSF118290">
    <property type="entry name" value="WRKY DNA-binding domain"/>
    <property type="match status" value="1"/>
</dbReference>
<dbReference type="FunFam" id="2.20.25.80:FF:000004">
    <property type="entry name" value="WRKY transcription factor 65"/>
    <property type="match status" value="1"/>
</dbReference>
<gene>
    <name evidence="8" type="ORF">Fot_16622</name>
</gene>
<evidence type="ECO:0000256" key="1">
    <source>
        <dbReference type="ARBA" id="ARBA00004123"/>
    </source>
</evidence>